<dbReference type="InterPro" id="IPR029058">
    <property type="entry name" value="AB_hydrolase_fold"/>
</dbReference>
<dbReference type="Gene3D" id="3.40.50.1820">
    <property type="entry name" value="alpha/beta hydrolase"/>
    <property type="match status" value="1"/>
</dbReference>
<name>A0A7W7D231_9ACTN</name>
<proteinExistence type="predicted"/>
<dbReference type="SUPFAM" id="SSF53474">
    <property type="entry name" value="alpha/beta-Hydrolases"/>
    <property type="match status" value="1"/>
</dbReference>
<dbReference type="GO" id="GO:0003824">
    <property type="term" value="F:catalytic activity"/>
    <property type="evidence" value="ECO:0007669"/>
    <property type="project" value="UniProtKB-ARBA"/>
</dbReference>
<dbReference type="Pfam" id="PF12697">
    <property type="entry name" value="Abhydrolase_6"/>
    <property type="match status" value="1"/>
</dbReference>
<evidence type="ECO:0000313" key="2">
    <source>
        <dbReference type="EMBL" id="MBB4698848.1"/>
    </source>
</evidence>
<sequence length="273" mass="28281">MSTVTSRDGTVIDFDLYGDGPAVIFIGGATQYRAIDLGTRRTARLLADEGFAAVDYDRRGRGHSGDTSPWALEREVEDVAALIKAAGGTATLYSSSSGATVALAAAEAGVGVTALALYEPPFLAGVDHSEHLTTLRSLLAEGKNDEAMRYNMTAVIGVPSEVVDGMAGSPGWADMVAVAPTLVYDLTATHDVNTDPDWAARWSSITVPAIVCSGDQTFPGLPEAADAVAAALPTATRQILPGQGHGPTPEAIAPVLLRFLRYGPAKSGGDSRP</sequence>
<accession>A0A7W7D231</accession>
<evidence type="ECO:0000259" key="1">
    <source>
        <dbReference type="Pfam" id="PF12697"/>
    </source>
</evidence>
<dbReference type="Proteomes" id="UP000542210">
    <property type="component" value="Unassembled WGS sequence"/>
</dbReference>
<protein>
    <submittedName>
        <fullName evidence="2">Pimeloyl-ACP methyl ester carboxylesterase</fullName>
    </submittedName>
</protein>
<dbReference type="EMBL" id="JACHND010000001">
    <property type="protein sequence ID" value="MBB4698848.1"/>
    <property type="molecule type" value="Genomic_DNA"/>
</dbReference>
<organism evidence="2 3">
    <name type="scientific">Sphaerisporangium siamense</name>
    <dbReference type="NCBI Taxonomy" id="795645"/>
    <lineage>
        <taxon>Bacteria</taxon>
        <taxon>Bacillati</taxon>
        <taxon>Actinomycetota</taxon>
        <taxon>Actinomycetes</taxon>
        <taxon>Streptosporangiales</taxon>
        <taxon>Streptosporangiaceae</taxon>
        <taxon>Sphaerisporangium</taxon>
    </lineage>
</organism>
<keyword evidence="3" id="KW-1185">Reference proteome</keyword>
<feature type="domain" description="AB hydrolase-1" evidence="1">
    <location>
        <begin position="43"/>
        <end position="249"/>
    </location>
</feature>
<dbReference type="InterPro" id="IPR000073">
    <property type="entry name" value="AB_hydrolase_1"/>
</dbReference>
<comment type="caution">
    <text evidence="2">The sequence shown here is derived from an EMBL/GenBank/DDBJ whole genome shotgun (WGS) entry which is preliminary data.</text>
</comment>
<gene>
    <name evidence="2" type="ORF">BJ982_000392</name>
</gene>
<evidence type="ECO:0000313" key="3">
    <source>
        <dbReference type="Proteomes" id="UP000542210"/>
    </source>
</evidence>
<dbReference type="AlphaFoldDB" id="A0A7W7D231"/>
<reference evidence="2 3" key="1">
    <citation type="submission" date="2020-08" db="EMBL/GenBank/DDBJ databases">
        <title>Sequencing the genomes of 1000 actinobacteria strains.</title>
        <authorList>
            <person name="Klenk H.-P."/>
        </authorList>
    </citation>
    <scope>NUCLEOTIDE SEQUENCE [LARGE SCALE GENOMIC DNA]</scope>
    <source>
        <strain evidence="2 3">DSM 45784</strain>
    </source>
</reference>